<dbReference type="PANTHER" id="PTHR12963">
    <property type="entry name" value="THYROID RECEPTOR INTERACTING PROTEIN RELATED"/>
    <property type="match status" value="1"/>
</dbReference>
<dbReference type="GO" id="GO:0180022">
    <property type="term" value="C:RQC-trigger complex"/>
    <property type="evidence" value="ECO:0007669"/>
    <property type="project" value="InterPro"/>
</dbReference>
<dbReference type="InterPro" id="IPR015947">
    <property type="entry name" value="PUA-like_sf"/>
</dbReference>
<dbReference type="Pfam" id="PF04266">
    <property type="entry name" value="ASCH"/>
    <property type="match status" value="1"/>
</dbReference>
<dbReference type="InterPro" id="IPR007374">
    <property type="entry name" value="ASCH_domain"/>
</dbReference>
<proteinExistence type="predicted"/>
<comment type="caution">
    <text evidence="3">The sequence shown here is derived from an EMBL/GenBank/DDBJ whole genome shotgun (WGS) entry which is preliminary data.</text>
</comment>
<dbReference type="InterPro" id="IPR009349">
    <property type="entry name" value="TRIP4/RQT4_C2HC5_Znf"/>
</dbReference>
<keyword evidence="4" id="KW-1185">Reference proteome</keyword>
<dbReference type="AlphaFoldDB" id="A0AAN9GQ30"/>
<organism evidence="3 4">
    <name type="scientific">Littorina saxatilis</name>
    <dbReference type="NCBI Taxonomy" id="31220"/>
    <lineage>
        <taxon>Eukaryota</taxon>
        <taxon>Metazoa</taxon>
        <taxon>Spiralia</taxon>
        <taxon>Lophotrochozoa</taxon>
        <taxon>Mollusca</taxon>
        <taxon>Gastropoda</taxon>
        <taxon>Caenogastropoda</taxon>
        <taxon>Littorinimorpha</taxon>
        <taxon>Littorinoidea</taxon>
        <taxon>Littorinidae</taxon>
        <taxon>Littorina</taxon>
    </lineage>
</organism>
<dbReference type="GO" id="GO:0072344">
    <property type="term" value="P:rescue of stalled ribosome"/>
    <property type="evidence" value="ECO:0007669"/>
    <property type="project" value="InterPro"/>
</dbReference>
<evidence type="ECO:0000256" key="1">
    <source>
        <dbReference type="SAM" id="MobiDB-lite"/>
    </source>
</evidence>
<feature type="region of interest" description="Disordered" evidence="1">
    <location>
        <begin position="385"/>
        <end position="437"/>
    </location>
</feature>
<gene>
    <name evidence="3" type="ORF">V1264_002297</name>
</gene>
<evidence type="ECO:0000313" key="4">
    <source>
        <dbReference type="Proteomes" id="UP001374579"/>
    </source>
</evidence>
<dbReference type="EMBL" id="JBAMIC010000001">
    <property type="protein sequence ID" value="KAK7116658.1"/>
    <property type="molecule type" value="Genomic_DNA"/>
</dbReference>
<evidence type="ECO:0000259" key="2">
    <source>
        <dbReference type="SMART" id="SM01022"/>
    </source>
</evidence>
<sequence>MASSTQEWLCEEMKKLGIEINEEGAGYILSMEDAEDLQEYMFSLLGTSDSAVQDFIPRLLERWHTISGKPPPNAKVYRKSDETQVYVQPKGKKKREKNKLKDSNGSNEENAAATFASSSTSVTTNSNGVPEPSAFASILNGVASEPEQNSVTKSPSKGGEQLGIGAKKKNKFVPLYSQQGKEKLVIKLPGRTQCECQALKHKVINNCTNCGRVVCEQEGAGPCLYCGRLVCSPEDQDTLSRGSKKSEKLRQFLMRDADKFTPLCHGGGERELMPSLSAKMQEGLQKAQKHKDRLIEFDKTSVRRTQVIDDECDYFSTDSNQWLSKKDREALRKREEELRSSRHASRRDRKVTLDFAGRQVVEEANTVGQTMYDHRDAVVQQVQYGGSGDQSRGGNPADLGQGSLVNPSIVQPAPTFVPDRKSKTTSTKMSTKPWPNQDVTKTTARAHVPVIQDRELNEMSDEGMCLSMHQPWASQLVAGIKVHEGRSWYTAHRGRLWIAATAKAPSTQEIEEMENHYRQLYQDPYIEFPQHYPVGCLLGCVDLVDCLSQEEYRQKFPDGESASPYVFICGDPQELVIKFPIKGKHKIYKLDSTTHQAAKKGLR</sequence>
<dbReference type="GO" id="GO:0005634">
    <property type="term" value="C:nucleus"/>
    <property type="evidence" value="ECO:0007669"/>
    <property type="project" value="InterPro"/>
</dbReference>
<dbReference type="SUPFAM" id="SSF88697">
    <property type="entry name" value="PUA domain-like"/>
    <property type="match status" value="1"/>
</dbReference>
<feature type="domain" description="ASCH" evidence="2">
    <location>
        <begin position="466"/>
        <end position="577"/>
    </location>
</feature>
<protein>
    <recommendedName>
        <fullName evidence="2">ASCH domain-containing protein</fullName>
    </recommendedName>
</protein>
<dbReference type="FunFam" id="2.30.130.30:FF:000002">
    <property type="entry name" value="Activating signal cointegrator 1"/>
    <property type="match status" value="1"/>
</dbReference>
<dbReference type="InterPro" id="IPR039128">
    <property type="entry name" value="TRIP4-like"/>
</dbReference>
<dbReference type="Pfam" id="PF06221">
    <property type="entry name" value="zf-C2HC5"/>
    <property type="match status" value="1"/>
</dbReference>
<dbReference type="Pfam" id="PF23135">
    <property type="entry name" value="TRI4_N"/>
    <property type="match status" value="1"/>
</dbReference>
<dbReference type="Pfam" id="PF23134">
    <property type="entry name" value="TRIP4_3rd"/>
    <property type="match status" value="1"/>
</dbReference>
<name>A0AAN9GQ30_9CAEN</name>
<dbReference type="PANTHER" id="PTHR12963:SF4">
    <property type="entry name" value="ACTIVATING SIGNAL COINTEGRATOR 1"/>
    <property type="match status" value="1"/>
</dbReference>
<accession>A0AAN9GQ30</accession>
<dbReference type="Gene3D" id="2.30.130.30">
    <property type="entry name" value="Hypothetical protein"/>
    <property type="match status" value="1"/>
</dbReference>
<evidence type="ECO:0000313" key="3">
    <source>
        <dbReference type="EMBL" id="KAK7116658.1"/>
    </source>
</evidence>
<dbReference type="InterPro" id="IPR056993">
    <property type="entry name" value="TRIP4_3rd_dom"/>
</dbReference>
<feature type="compositionally biased region" description="Low complexity" evidence="1">
    <location>
        <begin position="106"/>
        <end position="127"/>
    </location>
</feature>
<dbReference type="SMART" id="SM01022">
    <property type="entry name" value="ASCH"/>
    <property type="match status" value="1"/>
</dbReference>
<dbReference type="Proteomes" id="UP001374579">
    <property type="component" value="Unassembled WGS sequence"/>
</dbReference>
<dbReference type="CDD" id="cd06554">
    <property type="entry name" value="ASCH_ASC-1_like"/>
    <property type="match status" value="1"/>
</dbReference>
<dbReference type="GO" id="GO:0008270">
    <property type="term" value="F:zinc ion binding"/>
    <property type="evidence" value="ECO:0007669"/>
    <property type="project" value="InterPro"/>
</dbReference>
<dbReference type="InterPro" id="IPR056994">
    <property type="entry name" value="TRI4_N"/>
</dbReference>
<feature type="region of interest" description="Disordered" evidence="1">
    <location>
        <begin position="68"/>
        <end position="129"/>
    </location>
</feature>
<reference evidence="3 4" key="1">
    <citation type="submission" date="2024-02" db="EMBL/GenBank/DDBJ databases">
        <title>Chromosome-scale genome assembly of the rough periwinkle Littorina saxatilis.</title>
        <authorList>
            <person name="De Jode A."/>
            <person name="Faria R."/>
            <person name="Formenti G."/>
            <person name="Sims Y."/>
            <person name="Smith T.P."/>
            <person name="Tracey A."/>
            <person name="Wood J.M.D."/>
            <person name="Zagrodzka Z.B."/>
            <person name="Johannesson K."/>
            <person name="Butlin R.K."/>
            <person name="Leder E.H."/>
        </authorList>
    </citation>
    <scope>NUCLEOTIDE SEQUENCE [LARGE SCALE GENOMIC DNA]</scope>
    <source>
        <strain evidence="3">Snail1</strain>
        <tissue evidence="3">Muscle</tissue>
    </source>
</reference>